<feature type="domain" description="DUF1559" evidence="2">
    <location>
        <begin position="153"/>
        <end position="285"/>
    </location>
</feature>
<keyword evidence="1" id="KW-0472">Membrane</keyword>
<dbReference type="InterPro" id="IPR027558">
    <property type="entry name" value="Pre_pil_HX9DG_C"/>
</dbReference>
<feature type="transmembrane region" description="Helical" evidence="1">
    <location>
        <begin position="64"/>
        <end position="88"/>
    </location>
</feature>
<feature type="domain" description="DUF1559" evidence="2">
    <location>
        <begin position="299"/>
        <end position="335"/>
    </location>
</feature>
<proteinExistence type="predicted"/>
<dbReference type="PANTHER" id="PTHR30093">
    <property type="entry name" value="GENERAL SECRETION PATHWAY PROTEIN G"/>
    <property type="match status" value="1"/>
</dbReference>
<organism evidence="3 4">
    <name type="scientific">Gimesia algae</name>
    <dbReference type="NCBI Taxonomy" id="2527971"/>
    <lineage>
        <taxon>Bacteria</taxon>
        <taxon>Pseudomonadati</taxon>
        <taxon>Planctomycetota</taxon>
        <taxon>Planctomycetia</taxon>
        <taxon>Planctomycetales</taxon>
        <taxon>Planctomycetaceae</taxon>
        <taxon>Gimesia</taxon>
    </lineage>
</organism>
<dbReference type="AlphaFoldDB" id="A0A517V668"/>
<evidence type="ECO:0000256" key="1">
    <source>
        <dbReference type="SAM" id="Phobius"/>
    </source>
</evidence>
<feature type="transmembrane region" description="Helical" evidence="1">
    <location>
        <begin position="37"/>
        <end position="57"/>
    </location>
</feature>
<feature type="transmembrane region" description="Helical" evidence="1">
    <location>
        <begin position="14"/>
        <end position="31"/>
    </location>
</feature>
<keyword evidence="4" id="KW-1185">Reference proteome</keyword>
<dbReference type="RefSeq" id="WP_145223672.1">
    <property type="nucleotide sequence ID" value="NZ_CP036343.1"/>
</dbReference>
<protein>
    <recommendedName>
        <fullName evidence="2">DUF1559 domain-containing protein</fullName>
    </recommendedName>
</protein>
<accession>A0A517V668</accession>
<gene>
    <name evidence="3" type="ORF">Pan161_01150</name>
</gene>
<dbReference type="OrthoDB" id="285651at2"/>
<sequence length="353" mass="39203">MKNETVEPTRKRRVSYLVLFVIGVSIFIYLVDSRIFFPLQSLFYLVAGWILFLRRVIPQVTVPVSGLVTALVVAAIMALLIQLLGGIILRRLQQQNSIPVPNKWKIRWTFALIVFLVISFTGGFAVVGLTHQGLWLAASEKIVDYNISAISKRSQSKNNLKQIGLALYNYQEATQVLPGGGYFNSAGKPQHGWVAQLLPYLDQQALYQTIDFHEPWTADINREPYQTALPLLINPGLRRQDHPTGYQPVDYAANNHIFNVNTSMKLDMMKEGASNTILAGEVNTGIKAWGDPTNFRDPNLGINASPQGFGSPYFGGAHFLLGDGSVRFISENIDPRTLKALATPDGNEPVGEY</sequence>
<feature type="transmembrane region" description="Helical" evidence="1">
    <location>
        <begin position="108"/>
        <end position="129"/>
    </location>
</feature>
<dbReference type="Pfam" id="PF07596">
    <property type="entry name" value="SBP_bac_10"/>
    <property type="match status" value="2"/>
</dbReference>
<evidence type="ECO:0000313" key="3">
    <source>
        <dbReference type="EMBL" id="QDT88499.1"/>
    </source>
</evidence>
<dbReference type="NCBIfam" id="TIGR04294">
    <property type="entry name" value="pre_pil_HX9DG"/>
    <property type="match status" value="1"/>
</dbReference>
<keyword evidence="1" id="KW-0812">Transmembrane</keyword>
<dbReference type="InterPro" id="IPR011453">
    <property type="entry name" value="DUF1559"/>
</dbReference>
<name>A0A517V668_9PLAN</name>
<keyword evidence="1" id="KW-1133">Transmembrane helix</keyword>
<reference evidence="3 4" key="1">
    <citation type="submission" date="2019-02" db="EMBL/GenBank/DDBJ databases">
        <title>Deep-cultivation of Planctomycetes and their phenomic and genomic characterization uncovers novel biology.</title>
        <authorList>
            <person name="Wiegand S."/>
            <person name="Jogler M."/>
            <person name="Boedeker C."/>
            <person name="Pinto D."/>
            <person name="Vollmers J."/>
            <person name="Rivas-Marin E."/>
            <person name="Kohn T."/>
            <person name="Peeters S.H."/>
            <person name="Heuer A."/>
            <person name="Rast P."/>
            <person name="Oberbeckmann S."/>
            <person name="Bunk B."/>
            <person name="Jeske O."/>
            <person name="Meyerdierks A."/>
            <person name="Storesund J.E."/>
            <person name="Kallscheuer N."/>
            <person name="Luecker S."/>
            <person name="Lage O.M."/>
            <person name="Pohl T."/>
            <person name="Merkel B.J."/>
            <person name="Hornburger P."/>
            <person name="Mueller R.-W."/>
            <person name="Bruemmer F."/>
            <person name="Labrenz M."/>
            <person name="Spormann A.M."/>
            <person name="Op den Camp H."/>
            <person name="Overmann J."/>
            <person name="Amann R."/>
            <person name="Jetten M.S.M."/>
            <person name="Mascher T."/>
            <person name="Medema M.H."/>
            <person name="Devos D.P."/>
            <person name="Kaster A.-K."/>
            <person name="Ovreas L."/>
            <person name="Rohde M."/>
            <person name="Galperin M.Y."/>
            <person name="Jogler C."/>
        </authorList>
    </citation>
    <scope>NUCLEOTIDE SEQUENCE [LARGE SCALE GENOMIC DNA]</scope>
    <source>
        <strain evidence="3 4">Pan161</strain>
    </source>
</reference>
<dbReference type="Proteomes" id="UP000316855">
    <property type="component" value="Chromosome"/>
</dbReference>
<dbReference type="PANTHER" id="PTHR30093:SF2">
    <property type="entry name" value="TYPE II SECRETION SYSTEM PROTEIN H"/>
    <property type="match status" value="1"/>
</dbReference>
<evidence type="ECO:0000259" key="2">
    <source>
        <dbReference type="Pfam" id="PF07596"/>
    </source>
</evidence>
<evidence type="ECO:0000313" key="4">
    <source>
        <dbReference type="Proteomes" id="UP000316855"/>
    </source>
</evidence>
<dbReference type="EMBL" id="CP036343">
    <property type="protein sequence ID" value="QDT88499.1"/>
    <property type="molecule type" value="Genomic_DNA"/>
</dbReference>
<dbReference type="KEGG" id="gax:Pan161_01150"/>